<dbReference type="CDD" id="cd01392">
    <property type="entry name" value="HTH_LacI"/>
    <property type="match status" value="1"/>
</dbReference>
<dbReference type="PROSITE" id="PS00356">
    <property type="entry name" value="HTH_LACI_1"/>
    <property type="match status" value="1"/>
</dbReference>
<evidence type="ECO:0000256" key="2">
    <source>
        <dbReference type="ARBA" id="ARBA00007639"/>
    </source>
</evidence>
<accession>A0A9N8WZ78</accession>
<dbReference type="InterPro" id="IPR050555">
    <property type="entry name" value="Bact_Solute-Bind_Prot2"/>
</dbReference>
<dbReference type="GO" id="GO:0006355">
    <property type="term" value="P:regulation of DNA-templated transcription"/>
    <property type="evidence" value="ECO:0007669"/>
    <property type="project" value="InterPro"/>
</dbReference>
<dbReference type="InterPro" id="IPR028082">
    <property type="entry name" value="Peripla_BP_I"/>
</dbReference>
<protein>
    <recommendedName>
        <fullName evidence="3">HTH lacI-type domain-containing protein</fullName>
    </recommendedName>
</protein>
<dbReference type="SUPFAM" id="SSF47413">
    <property type="entry name" value="lambda repressor-like DNA-binding domains"/>
    <property type="match status" value="1"/>
</dbReference>
<dbReference type="GO" id="GO:0030288">
    <property type="term" value="C:outer membrane-bounded periplasmic space"/>
    <property type="evidence" value="ECO:0007669"/>
    <property type="project" value="TreeGrafter"/>
</dbReference>
<dbReference type="CDD" id="cd06307">
    <property type="entry name" value="PBP1_sugar_binding"/>
    <property type="match status" value="1"/>
</dbReference>
<name>A0A9N8WZ78_9BURK</name>
<dbReference type="GO" id="GO:0030246">
    <property type="term" value="F:carbohydrate binding"/>
    <property type="evidence" value="ECO:0007669"/>
    <property type="project" value="TreeGrafter"/>
</dbReference>
<sequence>MRTGHGSNRCLRGCFVVLHSRGLMCRNGDAMIVSSSATDPVGLHEPFMANRKSSIVRRKTSMADIAKAASVSEATVDRVLNGRGGVSREKETAVLEWARKLRIDRALESVSVRWLRIAILLQQPVAQYYVSLKQGFEVAQKTFEAQRVICAVTYFESLEPARVVDTIRRATQKADALVIVAYEHPDITTALRQLSRTMPVITLASDLPGTGRLAYVGIDNRCAGRVAGELMGRFLGDAGGKVLVLTGMHDFLGHEERESGFRSVLRRRFPNCDIVETIESREQSAMTERLTRDAFRRYPDLRGIYNISVGDEGVGAALLALDRVRSTVFVGHELNEASRRLLIEGVLDAVLDQNPAGEAMRSIEIVLRHYHRNPGVAFPQQIPVTVLLRENLPPGD</sequence>
<evidence type="ECO:0000256" key="1">
    <source>
        <dbReference type="ARBA" id="ARBA00004418"/>
    </source>
</evidence>
<dbReference type="Gene3D" id="3.40.50.2300">
    <property type="match status" value="2"/>
</dbReference>
<evidence type="ECO:0000313" key="4">
    <source>
        <dbReference type="EMBL" id="CAG4887472.1"/>
    </source>
</evidence>
<dbReference type="AlphaFoldDB" id="A0A9N8WZ78"/>
<dbReference type="InterPro" id="IPR000843">
    <property type="entry name" value="HTH_LacI"/>
</dbReference>
<keyword evidence="5" id="KW-1185">Reference proteome</keyword>
<comment type="subcellular location">
    <subcellularLocation>
        <location evidence="1">Periplasm</location>
    </subcellularLocation>
</comment>
<dbReference type="PROSITE" id="PS50932">
    <property type="entry name" value="HTH_LACI_2"/>
    <property type="match status" value="1"/>
</dbReference>
<evidence type="ECO:0000313" key="5">
    <source>
        <dbReference type="Proteomes" id="UP000789704"/>
    </source>
</evidence>
<dbReference type="Pfam" id="PF13407">
    <property type="entry name" value="Peripla_BP_4"/>
    <property type="match status" value="1"/>
</dbReference>
<dbReference type="EMBL" id="CAJQZC010000001">
    <property type="protein sequence ID" value="CAG4887472.1"/>
    <property type="molecule type" value="Genomic_DNA"/>
</dbReference>
<dbReference type="GO" id="GO:0003677">
    <property type="term" value="F:DNA binding"/>
    <property type="evidence" value="ECO:0007669"/>
    <property type="project" value="InterPro"/>
</dbReference>
<evidence type="ECO:0000259" key="3">
    <source>
        <dbReference type="PROSITE" id="PS50932"/>
    </source>
</evidence>
<comment type="caution">
    <text evidence="4">The sequence shown here is derived from an EMBL/GenBank/DDBJ whole genome shotgun (WGS) entry which is preliminary data.</text>
</comment>
<dbReference type="Gene3D" id="1.10.260.40">
    <property type="entry name" value="lambda repressor-like DNA-binding domains"/>
    <property type="match status" value="1"/>
</dbReference>
<dbReference type="Proteomes" id="UP000789704">
    <property type="component" value="Unassembled WGS sequence"/>
</dbReference>
<dbReference type="Pfam" id="PF00356">
    <property type="entry name" value="LacI"/>
    <property type="match status" value="1"/>
</dbReference>
<organism evidence="4 5">
    <name type="scientific">Paraburkholderia saeva</name>
    <dbReference type="NCBI Taxonomy" id="2777537"/>
    <lineage>
        <taxon>Bacteria</taxon>
        <taxon>Pseudomonadati</taxon>
        <taxon>Pseudomonadota</taxon>
        <taxon>Betaproteobacteria</taxon>
        <taxon>Burkholderiales</taxon>
        <taxon>Burkholderiaceae</taxon>
        <taxon>Paraburkholderia</taxon>
    </lineage>
</organism>
<reference evidence="4" key="1">
    <citation type="submission" date="2021-04" db="EMBL/GenBank/DDBJ databases">
        <authorList>
            <person name="Vanwijnsberghe S."/>
        </authorList>
    </citation>
    <scope>NUCLEOTIDE SEQUENCE</scope>
    <source>
        <strain evidence="4">LMG 31841</strain>
    </source>
</reference>
<dbReference type="InterPro" id="IPR025997">
    <property type="entry name" value="SBP_2_dom"/>
</dbReference>
<gene>
    <name evidence="4" type="ORF">LMG31841_00443</name>
</gene>
<comment type="similarity">
    <text evidence="2">Belongs to the bacterial solute-binding protein 2 family.</text>
</comment>
<feature type="domain" description="HTH lacI-type" evidence="3">
    <location>
        <begin position="60"/>
        <end position="101"/>
    </location>
</feature>
<dbReference type="SMART" id="SM00354">
    <property type="entry name" value="HTH_LACI"/>
    <property type="match status" value="1"/>
</dbReference>
<dbReference type="PANTHER" id="PTHR30036:SF7">
    <property type="entry name" value="ABC TRANSPORTER PERIPLASMIC-BINDING PROTEIN YPHF"/>
    <property type="match status" value="1"/>
</dbReference>
<dbReference type="PANTHER" id="PTHR30036">
    <property type="entry name" value="D-XYLOSE-BINDING PERIPLASMIC PROTEIN"/>
    <property type="match status" value="1"/>
</dbReference>
<dbReference type="SUPFAM" id="SSF53822">
    <property type="entry name" value="Periplasmic binding protein-like I"/>
    <property type="match status" value="1"/>
</dbReference>
<proteinExistence type="inferred from homology"/>
<dbReference type="InterPro" id="IPR010982">
    <property type="entry name" value="Lambda_DNA-bd_dom_sf"/>
</dbReference>